<dbReference type="VEuPathDB" id="FungiDB:CDV56_102305"/>
<keyword evidence="4" id="KW-1185">Reference proteome</keyword>
<proteinExistence type="predicted"/>
<protein>
    <submittedName>
        <fullName evidence="3">Uncharacterized protein</fullName>
    </submittedName>
</protein>
<comment type="caution">
    <text evidence="3">The sequence shown here is derived from an EMBL/GenBank/DDBJ whole genome shotgun (WGS) entry which is preliminary data.</text>
</comment>
<gene>
    <name evidence="3" type="ORF">CDV56_102305</name>
</gene>
<name>A0A397G3I8_ASPTH</name>
<dbReference type="AlphaFoldDB" id="A0A397G3I8"/>
<keyword evidence="2" id="KW-0472">Membrane</keyword>
<sequence>MELTRPVVSATTCVRNNDSGIQDSPEAFYFASSDELNWFSTHNCTTINGDITLSESFNGSFSLPNVTSINGIITSITPGEMFELTSIELPDVLYLGGIYLNLLSVPGIVNVSVPKATATGSINLTIPLTGAVDFRSLEQATSISLAGNYSSVRFDSLEQVNGSLSMRGVDTVAKNYLDNEAYNQLPLYFPALRSATFIQFSGVIKNFSMPVLETANFQSSNYSGPSGLSIYNYGAPLDMDLPNLHSVGDVLDLQGAISRLSMDSLQSTQANITVDSSSLLAVNFTSLYSADTIQLNGDITSAAFPSLTQVTLVTINTTNPIDCSPFQRALQKAAPASNSTCNGTGVTSSSGRGLSTSAKAGIAVGVSIAGIVIVGLLIWYEQRMARNYKERAGFYWRPQIPLQERRRRSGREDDPPPPYSLHPPAD</sequence>
<feature type="compositionally biased region" description="Pro residues" evidence="1">
    <location>
        <begin position="416"/>
        <end position="426"/>
    </location>
</feature>
<evidence type="ECO:0000313" key="4">
    <source>
        <dbReference type="Proteomes" id="UP000215305"/>
    </source>
</evidence>
<evidence type="ECO:0000256" key="1">
    <source>
        <dbReference type="SAM" id="MobiDB-lite"/>
    </source>
</evidence>
<dbReference type="STRING" id="41047.A0A397G3I8"/>
<dbReference type="EMBL" id="NKHU02000331">
    <property type="protein sequence ID" value="RHZ44434.1"/>
    <property type="molecule type" value="Genomic_DNA"/>
</dbReference>
<organism evidence="3 4">
    <name type="scientific">Aspergillus thermomutatus</name>
    <name type="common">Neosartorya pseudofischeri</name>
    <dbReference type="NCBI Taxonomy" id="41047"/>
    <lineage>
        <taxon>Eukaryota</taxon>
        <taxon>Fungi</taxon>
        <taxon>Dikarya</taxon>
        <taxon>Ascomycota</taxon>
        <taxon>Pezizomycotina</taxon>
        <taxon>Eurotiomycetes</taxon>
        <taxon>Eurotiomycetidae</taxon>
        <taxon>Eurotiales</taxon>
        <taxon>Aspergillaceae</taxon>
        <taxon>Aspergillus</taxon>
        <taxon>Aspergillus subgen. Fumigati</taxon>
    </lineage>
</organism>
<feature type="region of interest" description="Disordered" evidence="1">
    <location>
        <begin position="404"/>
        <end position="426"/>
    </location>
</feature>
<dbReference type="RefSeq" id="XP_026610325.1">
    <property type="nucleotide sequence ID" value="XM_026755924.1"/>
</dbReference>
<reference evidence="3" key="1">
    <citation type="submission" date="2018-08" db="EMBL/GenBank/DDBJ databases">
        <title>Draft genome sequence of azole-resistant Aspergillus thermomutatus (Neosartorya pseudofischeri) strain HMR AF 39, isolated from a human nasal aspirate.</title>
        <authorList>
            <person name="Parent-Michaud M."/>
            <person name="Dufresne P.J."/>
            <person name="Fournier E."/>
            <person name="Martineau C."/>
            <person name="Moreira S."/>
            <person name="Perkins V."/>
            <person name="De Repentigny L."/>
            <person name="Dufresne S.F."/>
        </authorList>
    </citation>
    <scope>NUCLEOTIDE SEQUENCE [LARGE SCALE GENOMIC DNA]</scope>
    <source>
        <strain evidence="3">HMR AF 39</strain>
    </source>
</reference>
<dbReference type="GeneID" id="38124279"/>
<evidence type="ECO:0000313" key="3">
    <source>
        <dbReference type="EMBL" id="RHZ44434.1"/>
    </source>
</evidence>
<evidence type="ECO:0000256" key="2">
    <source>
        <dbReference type="SAM" id="Phobius"/>
    </source>
</evidence>
<keyword evidence="2" id="KW-1133">Transmembrane helix</keyword>
<accession>A0A397G3I8</accession>
<feature type="transmembrane region" description="Helical" evidence="2">
    <location>
        <begin position="360"/>
        <end position="380"/>
    </location>
</feature>
<dbReference type="Proteomes" id="UP000215305">
    <property type="component" value="Unassembled WGS sequence"/>
</dbReference>
<dbReference type="OrthoDB" id="536881at2759"/>
<keyword evidence="2" id="KW-0812">Transmembrane</keyword>